<dbReference type="RefSeq" id="WP_377579008.1">
    <property type="nucleotide sequence ID" value="NZ_JBHTMP010000108.1"/>
</dbReference>
<accession>A0ABW3YQ30</accession>
<name>A0ABW3YQ30_9ACTN</name>
<comment type="caution">
    <text evidence="2">The sequence shown here is derived from an EMBL/GenBank/DDBJ whole genome shotgun (WGS) entry which is preliminary data.</text>
</comment>
<dbReference type="EMBL" id="JBHTMP010000108">
    <property type="protein sequence ID" value="MFD1325978.1"/>
    <property type="molecule type" value="Genomic_DNA"/>
</dbReference>
<protein>
    <recommendedName>
        <fullName evidence="4">Clumping factor A</fullName>
    </recommendedName>
</protein>
<evidence type="ECO:0000256" key="1">
    <source>
        <dbReference type="SAM" id="MobiDB-lite"/>
    </source>
</evidence>
<feature type="region of interest" description="Disordered" evidence="1">
    <location>
        <begin position="51"/>
        <end position="150"/>
    </location>
</feature>
<evidence type="ECO:0000313" key="3">
    <source>
        <dbReference type="Proteomes" id="UP001597260"/>
    </source>
</evidence>
<dbReference type="Proteomes" id="UP001597260">
    <property type="component" value="Unassembled WGS sequence"/>
</dbReference>
<reference evidence="3" key="1">
    <citation type="journal article" date="2019" name="Int. J. Syst. Evol. Microbiol.">
        <title>The Global Catalogue of Microorganisms (GCM) 10K type strain sequencing project: providing services to taxonomists for standard genome sequencing and annotation.</title>
        <authorList>
            <consortium name="The Broad Institute Genomics Platform"/>
            <consortium name="The Broad Institute Genome Sequencing Center for Infectious Disease"/>
            <person name="Wu L."/>
            <person name="Ma J."/>
        </authorList>
    </citation>
    <scope>NUCLEOTIDE SEQUENCE [LARGE SCALE GENOMIC DNA]</scope>
    <source>
        <strain evidence="3">JCM 31037</strain>
    </source>
</reference>
<proteinExistence type="predicted"/>
<sequence length="216" mass="22418">MIVGSLLLILVAVTLLVAGLAAGSSVLLISSIAASLLAAVALVVGARRAAARTDADHGSGARPTDVDGDDHTWSPSHSRTGAGMSEAAPPYRPETVEVTVPSQQRPDSAGTGFDRQQRPPGSVPEWTDQTAPVDDEVPADEPAQQQVSPADAARVARLSAEVLVVDGRPRYHLADCPHLYGRDSEPLAVAEAVELGFTPCGRCQPDAVLLADLKHG</sequence>
<keyword evidence="3" id="KW-1185">Reference proteome</keyword>
<organism evidence="2 3">
    <name type="scientific">Micromonospora sonneratiae</name>
    <dbReference type="NCBI Taxonomy" id="1184706"/>
    <lineage>
        <taxon>Bacteria</taxon>
        <taxon>Bacillati</taxon>
        <taxon>Actinomycetota</taxon>
        <taxon>Actinomycetes</taxon>
        <taxon>Micromonosporales</taxon>
        <taxon>Micromonosporaceae</taxon>
        <taxon>Micromonospora</taxon>
    </lineage>
</organism>
<evidence type="ECO:0008006" key="4">
    <source>
        <dbReference type="Google" id="ProtNLM"/>
    </source>
</evidence>
<evidence type="ECO:0000313" key="2">
    <source>
        <dbReference type="EMBL" id="MFD1325978.1"/>
    </source>
</evidence>
<gene>
    <name evidence="2" type="ORF">ACFQ4H_33355</name>
</gene>